<keyword evidence="1" id="KW-0963">Cytoplasm</keyword>
<dbReference type="RefSeq" id="WP_056974937.1">
    <property type="nucleotide sequence ID" value="NZ_AYZL01000020.1"/>
</dbReference>
<evidence type="ECO:0000313" key="4">
    <source>
        <dbReference type="Proteomes" id="UP000051378"/>
    </source>
</evidence>
<evidence type="ECO:0000256" key="1">
    <source>
        <dbReference type="ARBA" id="ARBA00022490"/>
    </source>
</evidence>
<accession>A0A0R2DHP2</accession>
<proteinExistence type="predicted"/>
<dbReference type="PATRIC" id="fig|1423744.4.peg.742"/>
<evidence type="ECO:0000256" key="2">
    <source>
        <dbReference type="SAM" id="Coils"/>
    </source>
</evidence>
<feature type="coiled-coil region" evidence="2">
    <location>
        <begin position="70"/>
        <end position="97"/>
    </location>
</feature>
<keyword evidence="4" id="KW-1185">Reference proteome</keyword>
<dbReference type="STRING" id="1423744.FC86_GL000722"/>
<dbReference type="AlphaFoldDB" id="A0A0R2DHP2"/>
<sequence length="101" mass="12252">MTTQLTSRKKLIIWLKQVKDIKKLKRYGFITYVSKTFRYVCLYVDAKNHHKLMNHLSQKSFIVKVKQSKIEELDLDFENQKNLMESLRVEAKDYNQTHEMR</sequence>
<keyword evidence="2" id="KW-0175">Coiled coil</keyword>
<reference evidence="3 4" key="1">
    <citation type="journal article" date="2015" name="Genome Announc.">
        <title>Expanding the biotechnology potential of lactobacilli through comparative genomics of 213 strains and associated genera.</title>
        <authorList>
            <person name="Sun Z."/>
            <person name="Harris H.M."/>
            <person name="McCann A."/>
            <person name="Guo C."/>
            <person name="Argimon S."/>
            <person name="Zhang W."/>
            <person name="Yang X."/>
            <person name="Jeffery I.B."/>
            <person name="Cooney J.C."/>
            <person name="Kagawa T.F."/>
            <person name="Liu W."/>
            <person name="Song Y."/>
            <person name="Salvetti E."/>
            <person name="Wrobel A."/>
            <person name="Rasinkangas P."/>
            <person name="Parkhill J."/>
            <person name="Rea M.C."/>
            <person name="O'Sullivan O."/>
            <person name="Ritari J."/>
            <person name="Douillard F.P."/>
            <person name="Paul Ross R."/>
            <person name="Yang R."/>
            <person name="Briner A.E."/>
            <person name="Felis G.E."/>
            <person name="de Vos W.M."/>
            <person name="Barrangou R."/>
            <person name="Klaenhammer T.R."/>
            <person name="Caufield P.W."/>
            <person name="Cui Y."/>
            <person name="Zhang H."/>
            <person name="O'Toole P.W."/>
        </authorList>
    </citation>
    <scope>NUCLEOTIDE SEQUENCE [LARGE SCALE GENOMIC DNA]</scope>
    <source>
        <strain evidence="3 4">DSM 23037</strain>
    </source>
</reference>
<dbReference type="EMBL" id="AYZL01000020">
    <property type="protein sequence ID" value="KRN03616.1"/>
    <property type="molecule type" value="Genomic_DNA"/>
</dbReference>
<protein>
    <submittedName>
        <fullName evidence="3">Uncharacterized protein</fullName>
    </submittedName>
</protein>
<dbReference type="PIRSF" id="PIRSF031653">
    <property type="entry name" value="UCP031653"/>
    <property type="match status" value="1"/>
</dbReference>
<evidence type="ECO:0000313" key="3">
    <source>
        <dbReference type="EMBL" id="KRN03616.1"/>
    </source>
</evidence>
<dbReference type="InterPro" id="IPR016979">
    <property type="entry name" value="DUF2129"/>
</dbReference>
<dbReference type="Pfam" id="PF09902">
    <property type="entry name" value="DUF2129"/>
    <property type="match status" value="1"/>
</dbReference>
<name>A0A0R2DHP2_9LACO</name>
<gene>
    <name evidence="3" type="ORF">FC86_GL000722</name>
</gene>
<dbReference type="OrthoDB" id="2990788at2"/>
<dbReference type="Proteomes" id="UP000051378">
    <property type="component" value="Unassembled WGS sequence"/>
</dbReference>
<comment type="caution">
    <text evidence="3">The sequence shown here is derived from an EMBL/GenBank/DDBJ whole genome shotgun (WGS) entry which is preliminary data.</text>
</comment>
<organism evidence="3 4">
    <name type="scientific">Holzapfeliella floricola DSM 23037 = JCM 16512</name>
    <dbReference type="NCBI Taxonomy" id="1423744"/>
    <lineage>
        <taxon>Bacteria</taxon>
        <taxon>Bacillati</taxon>
        <taxon>Bacillota</taxon>
        <taxon>Bacilli</taxon>
        <taxon>Lactobacillales</taxon>
        <taxon>Lactobacillaceae</taxon>
        <taxon>Holzapfeliella</taxon>
    </lineage>
</organism>